<comment type="similarity">
    <text evidence="2 7">Belongs to the DLT1 family.</text>
</comment>
<evidence type="ECO:0000256" key="6">
    <source>
        <dbReference type="ARBA" id="ARBA00023136"/>
    </source>
</evidence>
<organism evidence="8 9">
    <name type="scientific">Paraglomus brasilianum</name>
    <dbReference type="NCBI Taxonomy" id="144538"/>
    <lineage>
        <taxon>Eukaryota</taxon>
        <taxon>Fungi</taxon>
        <taxon>Fungi incertae sedis</taxon>
        <taxon>Mucoromycota</taxon>
        <taxon>Glomeromycotina</taxon>
        <taxon>Glomeromycetes</taxon>
        <taxon>Paraglomerales</taxon>
        <taxon>Paraglomeraceae</taxon>
        <taxon>Paraglomus</taxon>
    </lineage>
</organism>
<dbReference type="GO" id="GO:0016020">
    <property type="term" value="C:membrane"/>
    <property type="evidence" value="ECO:0007669"/>
    <property type="project" value="UniProtKB-SubCell"/>
</dbReference>
<evidence type="ECO:0000256" key="5">
    <source>
        <dbReference type="ARBA" id="ARBA00022989"/>
    </source>
</evidence>
<feature type="transmembrane region" description="Helical" evidence="7">
    <location>
        <begin position="45"/>
        <end position="65"/>
    </location>
</feature>
<dbReference type="Proteomes" id="UP000789739">
    <property type="component" value="Unassembled WGS sequence"/>
</dbReference>
<evidence type="ECO:0000256" key="2">
    <source>
        <dbReference type="ARBA" id="ARBA00005550"/>
    </source>
</evidence>
<feature type="transmembrane region" description="Helical" evidence="7">
    <location>
        <begin position="7"/>
        <end position="33"/>
    </location>
</feature>
<dbReference type="Pfam" id="PF07406">
    <property type="entry name" value="NICE-3"/>
    <property type="match status" value="1"/>
</dbReference>
<protein>
    <recommendedName>
        <fullName evidence="3 7">Defect at low temperature protein 1</fullName>
    </recommendedName>
</protein>
<keyword evidence="9" id="KW-1185">Reference proteome</keyword>
<keyword evidence="6 7" id="KW-0472">Membrane</keyword>
<dbReference type="EMBL" id="CAJVPI010000015">
    <property type="protein sequence ID" value="CAG8456125.1"/>
    <property type="molecule type" value="Genomic_DNA"/>
</dbReference>
<dbReference type="PANTHER" id="PTHR40021">
    <property type="entry name" value="DEFECT AT LOW TEMPERATURE PROTEIN 1"/>
    <property type="match status" value="1"/>
</dbReference>
<evidence type="ECO:0000256" key="1">
    <source>
        <dbReference type="ARBA" id="ARBA00002489"/>
    </source>
</evidence>
<name>A0A9N8VNL7_9GLOM</name>
<keyword evidence="5 7" id="KW-1133">Transmembrane helix</keyword>
<sequence length="240" mass="27722">MLHFMKILYTISFIFFALITVAALFLSAADVILEAWKDESKRIQYLTIIAVAYLLLGFLAVTVGLSRLFTTRRALANIPKSYVPIRKEDIPRSVHSYITKSLAEICDITLASQPSQKDTTQPGWGRPSTSLANIHFRTSIRQTTVIIEQAVQKSTSIVRHPSMTTQRYIDYLVECKLIDKIIGRLYVEGYERARFSEEETGEEHYKEFMRLVAVLLRMIRKNEIYYKSEIKEEVESNLEQ</sequence>
<accession>A0A9N8VNL7</accession>
<dbReference type="PANTHER" id="PTHR40021:SF1">
    <property type="entry name" value="DEFECT AT LOW TEMPERATURE PROTEIN 1"/>
    <property type="match status" value="1"/>
</dbReference>
<dbReference type="AlphaFoldDB" id="A0A9N8VNL7"/>
<evidence type="ECO:0000256" key="4">
    <source>
        <dbReference type="ARBA" id="ARBA00022692"/>
    </source>
</evidence>
<proteinExistence type="inferred from homology"/>
<gene>
    <name evidence="7" type="primary">DLT1</name>
    <name evidence="8" type="ORF">PBRASI_LOCUS323</name>
</gene>
<evidence type="ECO:0000313" key="9">
    <source>
        <dbReference type="Proteomes" id="UP000789739"/>
    </source>
</evidence>
<dbReference type="OrthoDB" id="337038at2759"/>
<reference evidence="8" key="1">
    <citation type="submission" date="2021-06" db="EMBL/GenBank/DDBJ databases">
        <authorList>
            <person name="Kallberg Y."/>
            <person name="Tangrot J."/>
            <person name="Rosling A."/>
        </authorList>
    </citation>
    <scope>NUCLEOTIDE SEQUENCE</scope>
    <source>
        <strain evidence="8">BR232B</strain>
    </source>
</reference>
<comment type="caution">
    <text evidence="8">The sequence shown here is derived from an EMBL/GenBank/DDBJ whole genome shotgun (WGS) entry which is preliminary data.</text>
</comment>
<evidence type="ECO:0000256" key="3">
    <source>
        <dbReference type="ARBA" id="ARBA00021353"/>
    </source>
</evidence>
<evidence type="ECO:0000313" key="8">
    <source>
        <dbReference type="EMBL" id="CAG8456125.1"/>
    </source>
</evidence>
<comment type="function">
    <text evidence="1 7">Required for growth under high-pressure and low-temperature conditions.</text>
</comment>
<dbReference type="InterPro" id="IPR038869">
    <property type="entry name" value="DLT1"/>
</dbReference>
<dbReference type="InterPro" id="IPR010876">
    <property type="entry name" value="C1orf43"/>
</dbReference>
<evidence type="ECO:0000256" key="7">
    <source>
        <dbReference type="RuleBase" id="RU367100"/>
    </source>
</evidence>
<comment type="subcellular location">
    <subcellularLocation>
        <location evidence="7">Membrane</location>
        <topology evidence="7">Multi-pass membrane protein</topology>
    </subcellularLocation>
</comment>
<keyword evidence="4 7" id="KW-0812">Transmembrane</keyword>